<evidence type="ECO:0000313" key="1">
    <source>
        <dbReference type="EMBL" id="TGY67031.1"/>
    </source>
</evidence>
<gene>
    <name evidence="1" type="ORF">E5336_01055</name>
</gene>
<keyword evidence="2" id="KW-1185">Reference proteome</keyword>
<evidence type="ECO:0000313" key="2">
    <source>
        <dbReference type="Proteomes" id="UP000308836"/>
    </source>
</evidence>
<accession>A0AC61R9X2</accession>
<sequence>MLDADPFVVNEETKTMMMQNIAFLLAQFLCCTVYENIVFSWVMDEQEIIDSIVDAVSYKEAVRIAAFSLVGSEKCLTKRLEKDVANGIRQPDIVARLCALKRQMEK</sequence>
<reference evidence="1" key="1">
    <citation type="submission" date="2019-04" db="EMBL/GenBank/DDBJ databases">
        <title>Microbes associate with the intestines of laboratory mice.</title>
        <authorList>
            <person name="Navarre W."/>
            <person name="Wong E."/>
            <person name="Huang K."/>
            <person name="Tropini C."/>
            <person name="Ng K."/>
            <person name="Yu B."/>
        </authorList>
    </citation>
    <scope>NUCLEOTIDE SEQUENCE</scope>
    <source>
        <strain evidence="1">NM09_H32</strain>
    </source>
</reference>
<comment type="caution">
    <text evidence="1">The sequence shown here is derived from an EMBL/GenBank/DDBJ whole genome shotgun (WGS) entry which is preliminary data.</text>
</comment>
<dbReference type="Proteomes" id="UP000308836">
    <property type="component" value="Unassembled WGS sequence"/>
</dbReference>
<name>A0AC61R9X2_9FIRM</name>
<organism evidence="1 2">
    <name type="scientific">Dubosiella muris</name>
    <dbReference type="NCBI Taxonomy" id="3038133"/>
    <lineage>
        <taxon>Bacteria</taxon>
        <taxon>Bacillati</taxon>
        <taxon>Bacillota</taxon>
        <taxon>Erysipelotrichia</taxon>
        <taxon>Erysipelotrichales</taxon>
        <taxon>Erysipelotrichaceae</taxon>
        <taxon>Dubosiella</taxon>
    </lineage>
</organism>
<proteinExistence type="predicted"/>
<dbReference type="EMBL" id="SRYG01000002">
    <property type="protein sequence ID" value="TGY67031.1"/>
    <property type="molecule type" value="Genomic_DNA"/>
</dbReference>
<protein>
    <submittedName>
        <fullName evidence="1">Uncharacterized protein</fullName>
    </submittedName>
</protein>